<dbReference type="OrthoDB" id="5419617at2759"/>
<accession>A0A4Y2BNL7</accession>
<evidence type="ECO:0008006" key="3">
    <source>
        <dbReference type="Google" id="ProtNLM"/>
    </source>
</evidence>
<keyword evidence="2" id="KW-1185">Reference proteome</keyword>
<proteinExistence type="predicted"/>
<dbReference type="AlphaFoldDB" id="A0A4Y2BNL7"/>
<reference evidence="1 2" key="1">
    <citation type="journal article" date="2019" name="Sci. Rep.">
        <title>Orb-weaving spider Araneus ventricosus genome elucidates the spidroin gene catalogue.</title>
        <authorList>
            <person name="Kono N."/>
            <person name="Nakamura H."/>
            <person name="Ohtoshi R."/>
            <person name="Moran D.A.P."/>
            <person name="Shinohara A."/>
            <person name="Yoshida Y."/>
            <person name="Fujiwara M."/>
            <person name="Mori M."/>
            <person name="Tomita M."/>
            <person name="Arakawa K."/>
        </authorList>
    </citation>
    <scope>NUCLEOTIDE SEQUENCE [LARGE SCALE GENOMIC DNA]</scope>
</reference>
<protein>
    <recommendedName>
        <fullName evidence="3">Reverse transcriptase domain-containing protein</fullName>
    </recommendedName>
</protein>
<dbReference type="Proteomes" id="UP000499080">
    <property type="component" value="Unassembled WGS sequence"/>
</dbReference>
<evidence type="ECO:0000313" key="2">
    <source>
        <dbReference type="Proteomes" id="UP000499080"/>
    </source>
</evidence>
<evidence type="ECO:0000313" key="1">
    <source>
        <dbReference type="EMBL" id="GBL92856.1"/>
    </source>
</evidence>
<gene>
    <name evidence="1" type="ORF">AVEN_4556_1</name>
</gene>
<sequence>MYPEQAGDSVKTSEDRCIYAVVEKIILYASAAWAHNMTTRQQKLLSSTQRKVLLKITGAYSTAPTAALQVIEGLVPLHIKTKIQSTLVSVGRLARNCDYEGIHFDHERYE</sequence>
<comment type="caution">
    <text evidence="1">The sequence shown here is derived from an EMBL/GenBank/DDBJ whole genome shotgun (WGS) entry which is preliminary data.</text>
</comment>
<name>A0A4Y2BNL7_ARAVE</name>
<organism evidence="1 2">
    <name type="scientific">Araneus ventricosus</name>
    <name type="common">Orbweaver spider</name>
    <name type="synonym">Epeira ventricosa</name>
    <dbReference type="NCBI Taxonomy" id="182803"/>
    <lineage>
        <taxon>Eukaryota</taxon>
        <taxon>Metazoa</taxon>
        <taxon>Ecdysozoa</taxon>
        <taxon>Arthropoda</taxon>
        <taxon>Chelicerata</taxon>
        <taxon>Arachnida</taxon>
        <taxon>Araneae</taxon>
        <taxon>Araneomorphae</taxon>
        <taxon>Entelegynae</taxon>
        <taxon>Araneoidea</taxon>
        <taxon>Araneidae</taxon>
        <taxon>Araneus</taxon>
    </lineage>
</organism>
<dbReference type="EMBL" id="BGPR01000089">
    <property type="protein sequence ID" value="GBL92856.1"/>
    <property type="molecule type" value="Genomic_DNA"/>
</dbReference>